<comment type="caution">
    <text evidence="2">The sequence shown here is derived from an EMBL/GenBank/DDBJ whole genome shotgun (WGS) entry which is preliminary data.</text>
</comment>
<keyword evidence="1" id="KW-0732">Signal</keyword>
<evidence type="ECO:0000256" key="1">
    <source>
        <dbReference type="SAM" id="SignalP"/>
    </source>
</evidence>
<gene>
    <name evidence="2" type="ORF">V5799_010077</name>
</gene>
<keyword evidence="3" id="KW-1185">Reference proteome</keyword>
<accession>A0AAQ4FA73</accession>
<evidence type="ECO:0000313" key="2">
    <source>
        <dbReference type="EMBL" id="KAK8783555.1"/>
    </source>
</evidence>
<dbReference type="AlphaFoldDB" id="A0AAQ4FA73"/>
<proteinExistence type="predicted"/>
<organism evidence="2 3">
    <name type="scientific">Amblyomma americanum</name>
    <name type="common">Lone star tick</name>
    <dbReference type="NCBI Taxonomy" id="6943"/>
    <lineage>
        <taxon>Eukaryota</taxon>
        <taxon>Metazoa</taxon>
        <taxon>Ecdysozoa</taxon>
        <taxon>Arthropoda</taxon>
        <taxon>Chelicerata</taxon>
        <taxon>Arachnida</taxon>
        <taxon>Acari</taxon>
        <taxon>Parasitiformes</taxon>
        <taxon>Ixodida</taxon>
        <taxon>Ixodoidea</taxon>
        <taxon>Ixodidae</taxon>
        <taxon>Amblyomminae</taxon>
        <taxon>Amblyomma</taxon>
    </lineage>
</organism>
<protein>
    <submittedName>
        <fullName evidence="2">Uncharacterized protein</fullName>
    </submittedName>
</protein>
<reference evidence="2 3" key="1">
    <citation type="journal article" date="2023" name="Arcadia Sci">
        <title>De novo assembly of a long-read Amblyomma americanum tick genome.</title>
        <authorList>
            <person name="Chou S."/>
            <person name="Poskanzer K.E."/>
            <person name="Rollins M."/>
            <person name="Thuy-Boun P.S."/>
        </authorList>
    </citation>
    <scope>NUCLEOTIDE SEQUENCE [LARGE SCALE GENOMIC DNA]</scope>
    <source>
        <strain evidence="2">F_SG_1</strain>
        <tissue evidence="2">Salivary glands</tissue>
    </source>
</reference>
<name>A0AAQ4FA73_AMBAM</name>
<feature type="chain" id="PRO_5042911076" evidence="1">
    <location>
        <begin position="19"/>
        <end position="159"/>
    </location>
</feature>
<feature type="signal peptide" evidence="1">
    <location>
        <begin position="1"/>
        <end position="18"/>
    </location>
</feature>
<evidence type="ECO:0000313" key="3">
    <source>
        <dbReference type="Proteomes" id="UP001321473"/>
    </source>
</evidence>
<dbReference type="EMBL" id="JARKHS020005415">
    <property type="protein sequence ID" value="KAK8783555.1"/>
    <property type="molecule type" value="Genomic_DNA"/>
</dbReference>
<sequence length="159" mass="17927">MRPTLITAVVVLLRLAEAQLSYWHVPARSDRPQFRDVDEVMNTLSNRGYAALVDDDEEDTPIGRLHRKQALLYVAQLNWSVINIEAVNETFRTGITTPETCTSCEFVMDILKKNSGTFSRPLFVAFLWALCYMQTFTTTEVCTGIVKTYNVSVALAKNG</sequence>
<dbReference type="Proteomes" id="UP001321473">
    <property type="component" value="Unassembled WGS sequence"/>
</dbReference>